<keyword evidence="7" id="KW-1185">Reference proteome</keyword>
<feature type="chain" id="PRO_5045071647" evidence="4">
    <location>
        <begin position="36"/>
        <end position="271"/>
    </location>
</feature>
<name>A0ABY6EE92_9ACTN</name>
<sequence length="271" mass="29386">MNPTRSAARVFHPRPHSLARLVCFPHAGGAASAFAALSAALPEDIELVAFQYPGRQDRRADPFAEDIAALAEEAVRALAAHSDQPLFLLGHSMGALTAFETARRMGRPGAVARLFASAARPPSQDWEERDLDNCGDREIVGELRRLGGVPDALLQDPETVREMLRLLRADHRALRRYRCPPGAALEAPITVLLAAEDPKNTPGQMEGWARHTTGGLDVEGLPGGHFSLTSEQPGPARRLARRIREDRALTADSRPPADAVCRPNGRLMGEI</sequence>
<dbReference type="PANTHER" id="PTHR11487:SF0">
    <property type="entry name" value="S-ACYL FATTY ACID SYNTHASE THIOESTERASE, MEDIUM CHAIN"/>
    <property type="match status" value="1"/>
</dbReference>
<keyword evidence="4" id="KW-0732">Signal</keyword>
<evidence type="ECO:0000256" key="1">
    <source>
        <dbReference type="ARBA" id="ARBA00007169"/>
    </source>
</evidence>
<dbReference type="SUPFAM" id="SSF53474">
    <property type="entry name" value="alpha/beta-Hydrolases"/>
    <property type="match status" value="1"/>
</dbReference>
<dbReference type="Gene3D" id="3.40.50.1820">
    <property type="entry name" value="alpha/beta hydrolase"/>
    <property type="match status" value="1"/>
</dbReference>
<dbReference type="SMART" id="SM00824">
    <property type="entry name" value="PKS_TE"/>
    <property type="match status" value="1"/>
</dbReference>
<evidence type="ECO:0000256" key="3">
    <source>
        <dbReference type="SAM" id="MobiDB-lite"/>
    </source>
</evidence>
<dbReference type="InterPro" id="IPR012223">
    <property type="entry name" value="TEII"/>
</dbReference>
<dbReference type="InterPro" id="IPR020802">
    <property type="entry name" value="TesA-like"/>
</dbReference>
<keyword evidence="6" id="KW-0614">Plasmid</keyword>
<evidence type="ECO:0000256" key="4">
    <source>
        <dbReference type="SAM" id="SignalP"/>
    </source>
</evidence>
<evidence type="ECO:0000313" key="6">
    <source>
        <dbReference type="EMBL" id="UXY24899.1"/>
    </source>
</evidence>
<geneLocation type="plasmid" evidence="6 7">
    <name>punmamed2</name>
</geneLocation>
<dbReference type="EMBL" id="CP106794">
    <property type="protein sequence ID" value="UXY24899.1"/>
    <property type="molecule type" value="Genomic_DNA"/>
</dbReference>
<feature type="region of interest" description="Disordered" evidence="3">
    <location>
        <begin position="250"/>
        <end position="271"/>
    </location>
</feature>
<accession>A0ABY6EE92</accession>
<dbReference type="Pfam" id="PF00975">
    <property type="entry name" value="Thioesterase"/>
    <property type="match status" value="1"/>
</dbReference>
<evidence type="ECO:0000259" key="5">
    <source>
        <dbReference type="SMART" id="SM00824"/>
    </source>
</evidence>
<dbReference type="GO" id="GO:0016787">
    <property type="term" value="F:hydrolase activity"/>
    <property type="evidence" value="ECO:0007669"/>
    <property type="project" value="UniProtKB-KW"/>
</dbReference>
<evidence type="ECO:0000313" key="7">
    <source>
        <dbReference type="Proteomes" id="UP001061298"/>
    </source>
</evidence>
<dbReference type="InterPro" id="IPR029058">
    <property type="entry name" value="AB_hydrolase_fold"/>
</dbReference>
<feature type="domain" description="Thioesterase TesA-like" evidence="5">
    <location>
        <begin position="22"/>
        <end position="245"/>
    </location>
</feature>
<organism evidence="6 7">
    <name type="scientific">Streptomyces cynarae</name>
    <dbReference type="NCBI Taxonomy" id="2981134"/>
    <lineage>
        <taxon>Bacteria</taxon>
        <taxon>Bacillati</taxon>
        <taxon>Actinomycetota</taxon>
        <taxon>Actinomycetes</taxon>
        <taxon>Kitasatosporales</taxon>
        <taxon>Streptomycetaceae</taxon>
        <taxon>Streptomyces</taxon>
    </lineage>
</organism>
<reference evidence="6" key="1">
    <citation type="submission" date="2022-10" db="EMBL/GenBank/DDBJ databases">
        <authorList>
            <person name="Mo P."/>
        </authorList>
    </citation>
    <scope>NUCLEOTIDE SEQUENCE</scope>
    <source>
        <strain evidence="6">HUAS 13-4</strain>
        <plasmid evidence="6">punmamed2</plasmid>
    </source>
</reference>
<keyword evidence="2 6" id="KW-0378">Hydrolase</keyword>
<feature type="signal peptide" evidence="4">
    <location>
        <begin position="1"/>
        <end position="35"/>
    </location>
</feature>
<dbReference type="RefSeq" id="WP_263235131.1">
    <property type="nucleotide sequence ID" value="NZ_CP106794.1"/>
</dbReference>
<dbReference type="Proteomes" id="UP001061298">
    <property type="component" value="Plasmid punmamed2"/>
</dbReference>
<dbReference type="PANTHER" id="PTHR11487">
    <property type="entry name" value="THIOESTERASE"/>
    <property type="match status" value="1"/>
</dbReference>
<gene>
    <name evidence="6" type="ORF">N8I84_41365</name>
</gene>
<dbReference type="InterPro" id="IPR001031">
    <property type="entry name" value="Thioesterase"/>
</dbReference>
<proteinExistence type="inferred from homology"/>
<comment type="similarity">
    <text evidence="1">Belongs to the thioesterase family.</text>
</comment>
<evidence type="ECO:0000256" key="2">
    <source>
        <dbReference type="ARBA" id="ARBA00022801"/>
    </source>
</evidence>
<protein>
    <submittedName>
        <fullName evidence="6">Alpha/beta fold hydrolase</fullName>
    </submittedName>
</protein>